<feature type="transmembrane region" description="Helical" evidence="3">
    <location>
        <begin position="198"/>
        <end position="215"/>
    </location>
</feature>
<dbReference type="KEGG" id="pcw:110195917"/>
<dbReference type="Pfam" id="PF00188">
    <property type="entry name" value="CAP"/>
    <property type="match status" value="1"/>
</dbReference>
<feature type="region of interest" description="Disordered" evidence="2">
    <location>
        <begin position="241"/>
        <end position="306"/>
    </location>
</feature>
<dbReference type="FunCoup" id="A0A6P5IQV9">
    <property type="interactions" value="61"/>
</dbReference>
<organism evidence="5 6">
    <name type="scientific">Phascolarctos cinereus</name>
    <name type="common">Koala</name>
    <dbReference type="NCBI Taxonomy" id="38626"/>
    <lineage>
        <taxon>Eukaryota</taxon>
        <taxon>Metazoa</taxon>
        <taxon>Chordata</taxon>
        <taxon>Craniata</taxon>
        <taxon>Vertebrata</taxon>
        <taxon>Euteleostomi</taxon>
        <taxon>Mammalia</taxon>
        <taxon>Metatheria</taxon>
        <taxon>Diprotodontia</taxon>
        <taxon>Phascolarctidae</taxon>
        <taxon>Phascolarctos</taxon>
    </lineage>
</organism>
<comment type="similarity">
    <text evidence="1">Belongs to the CRISP family.</text>
</comment>
<evidence type="ECO:0000259" key="4">
    <source>
        <dbReference type="SMART" id="SM00198"/>
    </source>
</evidence>
<feature type="compositionally biased region" description="Basic and acidic residues" evidence="2">
    <location>
        <begin position="241"/>
        <end position="257"/>
    </location>
</feature>
<dbReference type="InterPro" id="IPR001283">
    <property type="entry name" value="CRISP-related"/>
</dbReference>
<sequence>MHNMLRSQLSPPAANVRYITWDEALAKTAKAWAQKCVPEGNAHLEEIRTSHPVFSGLGENIWTGPDNEYSATFAIQSWFSENKFYNYENNTCSGVCSHYIQIVWDTTYKIGCAIIDCPSVGTVLNAAHFICNYVLSGNPRRRPYKEGRFCSKCDPGDTCHDMLCSNIERDRIAHYHFWYPQWQVPRPIVCDPLCVFCLVFRSFLFIVAIVIVFFLQHKFPNIRLEKDLLLDEILAQNSLEKDVESEKDGTKTKEGQEPKSSGHRLKGLGKAIEPLSLKKSKKKKKEAGGKMDSAPSRESGESQVTF</sequence>
<keyword evidence="3" id="KW-1133">Transmembrane helix</keyword>
<dbReference type="PRINTS" id="PR00837">
    <property type="entry name" value="V5TPXLIKE"/>
</dbReference>
<dbReference type="InterPro" id="IPR035940">
    <property type="entry name" value="CAP_sf"/>
</dbReference>
<keyword evidence="3" id="KW-0472">Membrane</keyword>
<dbReference type="InterPro" id="IPR002413">
    <property type="entry name" value="V5_allergen-like"/>
</dbReference>
<keyword evidence="3" id="KW-0812">Transmembrane</keyword>
<evidence type="ECO:0000256" key="1">
    <source>
        <dbReference type="ARBA" id="ARBA00009923"/>
    </source>
</evidence>
<dbReference type="CTD" id="144321"/>
<dbReference type="InParanoid" id="A0A6P5IQV9"/>
<dbReference type="AlphaFoldDB" id="A0A6P5IQV9"/>
<protein>
    <submittedName>
        <fullName evidence="6">GLIPR1-like protein 2 isoform X1</fullName>
    </submittedName>
</protein>
<dbReference type="PANTHER" id="PTHR10334">
    <property type="entry name" value="CYSTEINE-RICH SECRETORY PROTEIN-RELATED"/>
    <property type="match status" value="1"/>
</dbReference>
<accession>A0A6P5IQV9</accession>
<feature type="domain" description="SCP" evidence="4">
    <location>
        <begin position="1"/>
        <end position="141"/>
    </location>
</feature>
<gene>
    <name evidence="6" type="primary">GLIPR1L2</name>
</gene>
<name>A0A6P5IQV9_PHACI</name>
<dbReference type="GeneID" id="110195917"/>
<evidence type="ECO:0000313" key="6">
    <source>
        <dbReference type="RefSeq" id="XP_020824515.1"/>
    </source>
</evidence>
<dbReference type="SUPFAM" id="SSF55797">
    <property type="entry name" value="PR-1-like"/>
    <property type="match status" value="1"/>
</dbReference>
<dbReference type="Gene3D" id="3.40.33.10">
    <property type="entry name" value="CAP"/>
    <property type="match status" value="1"/>
</dbReference>
<dbReference type="Proteomes" id="UP000515140">
    <property type="component" value="Unplaced"/>
</dbReference>
<evidence type="ECO:0000256" key="2">
    <source>
        <dbReference type="SAM" id="MobiDB-lite"/>
    </source>
</evidence>
<proteinExistence type="inferred from homology"/>
<keyword evidence="5" id="KW-1185">Reference proteome</keyword>
<dbReference type="PRINTS" id="PR00838">
    <property type="entry name" value="V5ALLERGEN"/>
</dbReference>
<reference evidence="6" key="1">
    <citation type="submission" date="2025-08" db="UniProtKB">
        <authorList>
            <consortium name="RefSeq"/>
        </authorList>
    </citation>
    <scope>IDENTIFICATION</scope>
    <source>
        <tissue evidence="6">Spleen</tissue>
    </source>
</reference>
<evidence type="ECO:0000256" key="3">
    <source>
        <dbReference type="SAM" id="Phobius"/>
    </source>
</evidence>
<dbReference type="InterPro" id="IPR014044">
    <property type="entry name" value="CAP_dom"/>
</dbReference>
<dbReference type="SMART" id="SM00198">
    <property type="entry name" value="SCP"/>
    <property type="match status" value="1"/>
</dbReference>
<evidence type="ECO:0000313" key="5">
    <source>
        <dbReference type="Proteomes" id="UP000515140"/>
    </source>
</evidence>
<dbReference type="RefSeq" id="XP_020824515.1">
    <property type="nucleotide sequence ID" value="XM_020968856.1"/>
</dbReference>